<gene>
    <name evidence="3" type="ORF">NDU88_001972</name>
</gene>
<comment type="caution">
    <text evidence="3">The sequence shown here is derived from an EMBL/GenBank/DDBJ whole genome shotgun (WGS) entry which is preliminary data.</text>
</comment>
<name>A0AAV7LZ68_PLEWA</name>
<keyword evidence="1" id="KW-0472">Membrane</keyword>
<reference evidence="3" key="1">
    <citation type="journal article" date="2022" name="bioRxiv">
        <title>Sequencing and chromosome-scale assembly of the giantPleurodeles waltlgenome.</title>
        <authorList>
            <person name="Brown T."/>
            <person name="Elewa A."/>
            <person name="Iarovenko S."/>
            <person name="Subramanian E."/>
            <person name="Araus A.J."/>
            <person name="Petzold A."/>
            <person name="Susuki M."/>
            <person name="Suzuki K.-i.T."/>
            <person name="Hayashi T."/>
            <person name="Toyoda A."/>
            <person name="Oliveira C."/>
            <person name="Osipova E."/>
            <person name="Leigh N.D."/>
            <person name="Simon A."/>
            <person name="Yun M.H."/>
        </authorList>
    </citation>
    <scope>NUCLEOTIDE SEQUENCE</scope>
    <source>
        <strain evidence="3">20211129_DDA</strain>
        <tissue evidence="3">Liver</tissue>
    </source>
</reference>
<feature type="transmembrane region" description="Helical" evidence="1">
    <location>
        <begin position="43"/>
        <end position="61"/>
    </location>
</feature>
<keyword evidence="4" id="KW-1185">Reference proteome</keyword>
<dbReference type="EMBL" id="JANPWB010000014">
    <property type="protein sequence ID" value="KAJ1096841.1"/>
    <property type="molecule type" value="Genomic_DNA"/>
</dbReference>
<evidence type="ECO:0000256" key="1">
    <source>
        <dbReference type="SAM" id="Phobius"/>
    </source>
</evidence>
<keyword evidence="1" id="KW-0812">Transmembrane</keyword>
<organism evidence="3 4">
    <name type="scientific">Pleurodeles waltl</name>
    <name type="common">Iberian ribbed newt</name>
    <dbReference type="NCBI Taxonomy" id="8319"/>
    <lineage>
        <taxon>Eukaryota</taxon>
        <taxon>Metazoa</taxon>
        <taxon>Chordata</taxon>
        <taxon>Craniata</taxon>
        <taxon>Vertebrata</taxon>
        <taxon>Euteleostomi</taxon>
        <taxon>Amphibia</taxon>
        <taxon>Batrachia</taxon>
        <taxon>Caudata</taxon>
        <taxon>Salamandroidea</taxon>
        <taxon>Salamandridae</taxon>
        <taxon>Pleurodelinae</taxon>
        <taxon>Pleurodeles</taxon>
    </lineage>
</organism>
<evidence type="ECO:0000313" key="4">
    <source>
        <dbReference type="Proteomes" id="UP001066276"/>
    </source>
</evidence>
<feature type="chain" id="PRO_5043675588" description="Secreted protein" evidence="2">
    <location>
        <begin position="24"/>
        <end position="131"/>
    </location>
</feature>
<evidence type="ECO:0000256" key="2">
    <source>
        <dbReference type="SAM" id="SignalP"/>
    </source>
</evidence>
<evidence type="ECO:0000313" key="3">
    <source>
        <dbReference type="EMBL" id="KAJ1096841.1"/>
    </source>
</evidence>
<protein>
    <recommendedName>
        <fullName evidence="5">Secreted protein</fullName>
    </recommendedName>
</protein>
<keyword evidence="1" id="KW-1133">Transmembrane helix</keyword>
<sequence>MRPFGNRMAIAVVLWFASRRSQASTLPERSPIKPCVCDNRNNLGWILLHVYVVIVGVIVWGTQRVPQRAFLPAIGSGATGESPVGASMQERLLRWSGRHLGFRGTGYECRVRSDTSSLVPVGTNGLSLIDP</sequence>
<keyword evidence="2" id="KW-0732">Signal</keyword>
<evidence type="ECO:0008006" key="5">
    <source>
        <dbReference type="Google" id="ProtNLM"/>
    </source>
</evidence>
<proteinExistence type="predicted"/>
<dbReference type="Proteomes" id="UP001066276">
    <property type="component" value="Chromosome 10"/>
</dbReference>
<feature type="signal peptide" evidence="2">
    <location>
        <begin position="1"/>
        <end position="23"/>
    </location>
</feature>
<dbReference type="AlphaFoldDB" id="A0AAV7LZ68"/>
<accession>A0AAV7LZ68</accession>